<evidence type="ECO:0000313" key="3">
    <source>
        <dbReference type="Proteomes" id="UP001596050"/>
    </source>
</evidence>
<accession>A0ABW0L992</accession>
<protein>
    <submittedName>
        <fullName evidence="2">Uncharacterized protein</fullName>
    </submittedName>
</protein>
<dbReference type="EMBL" id="JBHSMU010000016">
    <property type="protein sequence ID" value="MFC5462453.1"/>
    <property type="molecule type" value="Genomic_DNA"/>
</dbReference>
<comment type="caution">
    <text evidence="2">The sequence shown here is derived from an EMBL/GenBank/DDBJ whole genome shotgun (WGS) entry which is preliminary data.</text>
</comment>
<keyword evidence="3" id="KW-1185">Reference proteome</keyword>
<proteinExistence type="predicted"/>
<organism evidence="2 3">
    <name type="scientific">Massilia niabensis</name>
    <dbReference type="NCBI Taxonomy" id="544910"/>
    <lineage>
        <taxon>Bacteria</taxon>
        <taxon>Pseudomonadati</taxon>
        <taxon>Pseudomonadota</taxon>
        <taxon>Betaproteobacteria</taxon>
        <taxon>Burkholderiales</taxon>
        <taxon>Oxalobacteraceae</taxon>
        <taxon>Telluria group</taxon>
        <taxon>Massilia</taxon>
    </lineage>
</organism>
<name>A0ABW0L992_9BURK</name>
<dbReference type="RefSeq" id="WP_379785938.1">
    <property type="nucleotide sequence ID" value="NZ_JBHSMU010000016.1"/>
</dbReference>
<sequence length="255" mass="28364">MRCDPTPAMRRPVLSRLLTLLLFSYLPCASPAWAEAPAQAVQQVEVTGTRTRLVPYADLFYPMAKAVQQALGGRAALAVQLRGTRQEVRTDDLEIWLEGERESLPVRLEPSGVFVVPVIDQVAIEKGHFLINKRKEDLRVNLVLVPTLAPDRWTIGGVRSLLQDARGSVGRLLPWYQKPVVWAVTRKLSVSVCSRMRDAAVTLVDGEQVVARLAASEELRNYANETVFCRSFNGDETYPAASRLVIPEDGEVLLM</sequence>
<dbReference type="Proteomes" id="UP001596050">
    <property type="component" value="Unassembled WGS sequence"/>
</dbReference>
<reference evidence="3" key="1">
    <citation type="journal article" date="2019" name="Int. J. Syst. Evol. Microbiol.">
        <title>The Global Catalogue of Microorganisms (GCM) 10K type strain sequencing project: providing services to taxonomists for standard genome sequencing and annotation.</title>
        <authorList>
            <consortium name="The Broad Institute Genomics Platform"/>
            <consortium name="The Broad Institute Genome Sequencing Center for Infectious Disease"/>
            <person name="Wu L."/>
            <person name="Ma J."/>
        </authorList>
    </citation>
    <scope>NUCLEOTIDE SEQUENCE [LARGE SCALE GENOMIC DNA]</scope>
    <source>
        <strain evidence="3">KACC 12649</strain>
    </source>
</reference>
<keyword evidence="1" id="KW-0732">Signal</keyword>
<feature type="signal peptide" evidence="1">
    <location>
        <begin position="1"/>
        <end position="34"/>
    </location>
</feature>
<gene>
    <name evidence="2" type="ORF">ACFPN5_21830</name>
</gene>
<evidence type="ECO:0000256" key="1">
    <source>
        <dbReference type="SAM" id="SignalP"/>
    </source>
</evidence>
<evidence type="ECO:0000313" key="2">
    <source>
        <dbReference type="EMBL" id="MFC5462453.1"/>
    </source>
</evidence>
<feature type="chain" id="PRO_5047500760" evidence="1">
    <location>
        <begin position="35"/>
        <end position="255"/>
    </location>
</feature>